<proteinExistence type="predicted"/>
<comment type="caution">
    <text evidence="2">The sequence shown here is derived from an EMBL/GenBank/DDBJ whole genome shotgun (WGS) entry which is preliminary data.</text>
</comment>
<dbReference type="SUPFAM" id="SSF103256">
    <property type="entry name" value="Hypothetical protein TM0160"/>
    <property type="match status" value="1"/>
</dbReference>
<dbReference type="GO" id="GO:0004518">
    <property type="term" value="F:nuclease activity"/>
    <property type="evidence" value="ECO:0007669"/>
    <property type="project" value="InterPro"/>
</dbReference>
<dbReference type="EMBL" id="JACCCY010000002">
    <property type="protein sequence ID" value="NYI49648.1"/>
    <property type="molecule type" value="Genomic_DNA"/>
</dbReference>
<evidence type="ECO:0000313" key="3">
    <source>
        <dbReference type="Proteomes" id="UP000574332"/>
    </source>
</evidence>
<reference evidence="2 3" key="1">
    <citation type="submission" date="2020-07" db="EMBL/GenBank/DDBJ databases">
        <title>Genomic Encyclopedia of Type Strains, Phase IV (KMG-IV): sequencing the most valuable type-strain genomes for metagenomic binning, comparative biology and taxonomic classification.</title>
        <authorList>
            <person name="Goeker M."/>
        </authorList>
    </citation>
    <scope>NUCLEOTIDE SEQUENCE [LARGE SCALE GENOMIC DNA]</scope>
    <source>
        <strain evidence="2 3">DSM 23697</strain>
    </source>
</reference>
<protein>
    <recommendedName>
        <fullName evidence="1">BFN domain-containing protein</fullName>
    </recommendedName>
</protein>
<evidence type="ECO:0000313" key="2">
    <source>
        <dbReference type="EMBL" id="NYI49648.1"/>
    </source>
</evidence>
<dbReference type="InterPro" id="IPR036104">
    <property type="entry name" value="BFN_sf"/>
</dbReference>
<name>A0A8E2A1C9_9PORP</name>
<dbReference type="InterPro" id="IPR003729">
    <property type="entry name" value="Bi_nuclease_dom"/>
</dbReference>
<dbReference type="PROSITE" id="PS51658">
    <property type="entry name" value="BFN"/>
    <property type="match status" value="1"/>
</dbReference>
<dbReference type="Proteomes" id="UP000574332">
    <property type="component" value="Unassembled WGS sequence"/>
</dbReference>
<dbReference type="AlphaFoldDB" id="A0A8E2A1C9"/>
<keyword evidence="3" id="KW-1185">Reference proteome</keyword>
<dbReference type="Pfam" id="PF02577">
    <property type="entry name" value="BFN_dom"/>
    <property type="match status" value="1"/>
</dbReference>
<dbReference type="Gene3D" id="3.10.690.10">
    <property type="entry name" value="Bifunctional nuclease domain"/>
    <property type="match status" value="1"/>
</dbReference>
<accession>A0A8E2A1C9</accession>
<sequence length="215" mass="24702">MEKKIKLRVQGLTNSQVQSGAYALILAEEDGNRRIPVIVGTPEAQSIAIALEYITPPRPLTHDLFVSFATAFDIKLKEVYIYKFEEGIFYSELLFTDGKREIPVDSRTSDAIAIALRAKCDIYVSESIMIEAGVVLDEDVEDNADEDFEDDDDDLMAMDPDEIKDDEALKRWLGLIDDEELNKRLEEAVQDENYEHAKMYQDEIRRRKKDKEETE</sequence>
<evidence type="ECO:0000259" key="1">
    <source>
        <dbReference type="PROSITE" id="PS51658"/>
    </source>
</evidence>
<dbReference type="PANTHER" id="PTHR15160:SF1">
    <property type="entry name" value="VON HIPPEL-LINDAU DISEASE TUMOR SUPPRESSOR"/>
    <property type="match status" value="1"/>
</dbReference>
<dbReference type="PANTHER" id="PTHR15160">
    <property type="entry name" value="VON HIPPEL-LINDAU PROTEIN"/>
    <property type="match status" value="1"/>
</dbReference>
<feature type="domain" description="BFN" evidence="1">
    <location>
        <begin position="4"/>
        <end position="136"/>
    </location>
</feature>
<gene>
    <name evidence="2" type="ORF">F5613_001726</name>
</gene>
<organism evidence="2 3">
    <name type="scientific">Macellibacteroides fermentans</name>
    <dbReference type="NCBI Taxonomy" id="879969"/>
    <lineage>
        <taxon>Bacteria</taxon>
        <taxon>Pseudomonadati</taxon>
        <taxon>Bacteroidota</taxon>
        <taxon>Bacteroidia</taxon>
        <taxon>Bacteroidales</taxon>
        <taxon>Porphyromonadaceae</taxon>
        <taxon>Macellibacteroides</taxon>
    </lineage>
</organism>
<dbReference type="RefSeq" id="WP_179399405.1">
    <property type="nucleotide sequence ID" value="NZ_JACCCY010000002.1"/>
</dbReference>